<dbReference type="PANTHER" id="PTHR21666">
    <property type="entry name" value="PEPTIDASE-RELATED"/>
    <property type="match status" value="1"/>
</dbReference>
<keyword evidence="3" id="KW-1185">Reference proteome</keyword>
<dbReference type="InterPro" id="IPR050570">
    <property type="entry name" value="Cell_wall_metabolism_enzyme"/>
</dbReference>
<gene>
    <name evidence="2" type="ORF">CDA63_01920</name>
</gene>
<dbReference type="PANTHER" id="PTHR21666:SF268">
    <property type="entry name" value="PEPTIDASE M23 DOMAIN-CONTAINING PROTEIN"/>
    <property type="match status" value="1"/>
</dbReference>
<evidence type="ECO:0000259" key="1">
    <source>
        <dbReference type="Pfam" id="PF01551"/>
    </source>
</evidence>
<proteinExistence type="predicted"/>
<dbReference type="Gene3D" id="2.70.70.10">
    <property type="entry name" value="Glucose Permease (Domain IIA)"/>
    <property type="match status" value="1"/>
</dbReference>
<dbReference type="Proteomes" id="UP000197277">
    <property type="component" value="Unassembled WGS sequence"/>
</dbReference>
<name>A0A246FTN9_9BACT</name>
<dbReference type="SUPFAM" id="SSF51261">
    <property type="entry name" value="Duplicated hybrid motif"/>
    <property type="match status" value="1"/>
</dbReference>
<evidence type="ECO:0000313" key="3">
    <source>
        <dbReference type="Proteomes" id="UP000197277"/>
    </source>
</evidence>
<dbReference type="CDD" id="cd12797">
    <property type="entry name" value="M23_peptidase"/>
    <property type="match status" value="1"/>
</dbReference>
<dbReference type="OrthoDB" id="9810477at2"/>
<dbReference type="AlphaFoldDB" id="A0A246FTN9"/>
<dbReference type="Pfam" id="PF01551">
    <property type="entry name" value="Peptidase_M23"/>
    <property type="match status" value="1"/>
</dbReference>
<comment type="caution">
    <text evidence="2">The sequence shown here is derived from an EMBL/GenBank/DDBJ whole genome shotgun (WGS) entry which is preliminary data.</text>
</comment>
<dbReference type="InterPro" id="IPR011055">
    <property type="entry name" value="Dup_hybrid_motif"/>
</dbReference>
<reference evidence="2 3" key="1">
    <citation type="submission" date="2017-06" db="EMBL/GenBank/DDBJ databases">
        <title>Hymenobacter amundsenii sp. nov. isolated from regoliths in Antarctica.</title>
        <authorList>
            <person name="Sedlacek I."/>
            <person name="Kralova S."/>
            <person name="Pantucek R."/>
            <person name="Svec P."/>
            <person name="Holochova P."/>
            <person name="Stankova E."/>
            <person name="Vrbovska V."/>
            <person name="Busse H.-J."/>
        </authorList>
    </citation>
    <scope>NUCLEOTIDE SEQUENCE [LARGE SCALE GENOMIC DNA]</scope>
    <source>
        <strain evidence="2 3">CCM 8682</strain>
    </source>
</reference>
<accession>A0A246FTN9</accession>
<dbReference type="InterPro" id="IPR016047">
    <property type="entry name" value="M23ase_b-sheet_dom"/>
</dbReference>
<sequence>MPHRLRALPVLVVVLLLSACSQTKTLRGLFQQATPHETYARRLGQAGLAETALGRDWLRAADQALRDSLTVKLPYQESGFFPTDRAVALGLRYGVRTGETIHVSLTLAPGTAPPKVFLDAFELSPDRVTAPRHLLAADTADLSFRYVVEADRQHLLRVQPELLRGGRYTLSIRREPSLSFPVQGKSDKAIGSFWGAGRDGGVRRHEGVDIFAPRGTPALAAAAGIVTRVNETNLGGRVVWLADAAHGQHLYYAHLDKQQVQPGQRVRIGDTLGLVGNTGNAKTTPPHLHFGVYRNGALDPLPFVRAADVLPTPPRKLPAELGQYVRARETRLVLRRTPATKAATAATTERPTPLLVLGTAAGWLRVQLPGGRSGFVLATAVRPAAPLRREKLAAEAELQSFPLPGAPAVAELPAQTAVAVLGEFGGYRLVRQANGRTGWVLVKPA</sequence>
<dbReference type="RefSeq" id="WP_088462744.1">
    <property type="nucleotide sequence ID" value="NZ_NIRR01000001.1"/>
</dbReference>
<dbReference type="GO" id="GO:0004222">
    <property type="term" value="F:metalloendopeptidase activity"/>
    <property type="evidence" value="ECO:0007669"/>
    <property type="project" value="TreeGrafter"/>
</dbReference>
<feature type="domain" description="M23ase beta-sheet core" evidence="1">
    <location>
        <begin position="204"/>
        <end position="296"/>
    </location>
</feature>
<dbReference type="PROSITE" id="PS51257">
    <property type="entry name" value="PROKAR_LIPOPROTEIN"/>
    <property type="match status" value="1"/>
</dbReference>
<organism evidence="2 3">
    <name type="scientific">Hymenobacter amundsenii</name>
    <dbReference type="NCBI Taxonomy" id="2006685"/>
    <lineage>
        <taxon>Bacteria</taxon>
        <taxon>Pseudomonadati</taxon>
        <taxon>Bacteroidota</taxon>
        <taxon>Cytophagia</taxon>
        <taxon>Cytophagales</taxon>
        <taxon>Hymenobacteraceae</taxon>
        <taxon>Hymenobacter</taxon>
    </lineage>
</organism>
<protein>
    <submittedName>
        <fullName evidence="2">Peptidase M23</fullName>
    </submittedName>
</protein>
<evidence type="ECO:0000313" key="2">
    <source>
        <dbReference type="EMBL" id="OWP65134.1"/>
    </source>
</evidence>
<dbReference type="EMBL" id="NIRR01000001">
    <property type="protein sequence ID" value="OWP65134.1"/>
    <property type="molecule type" value="Genomic_DNA"/>
</dbReference>